<gene>
    <name evidence="2" type="ORF">COA07_01795</name>
</gene>
<dbReference type="AlphaFoldDB" id="A0A2A4ID43"/>
<keyword evidence="3" id="KW-1185">Reference proteome</keyword>
<comment type="caution">
    <text evidence="2">The sequence shown here is derived from an EMBL/GenBank/DDBJ whole genome shotgun (WGS) entry which is preliminary data.</text>
</comment>
<feature type="region of interest" description="Disordered" evidence="1">
    <location>
        <begin position="738"/>
        <end position="777"/>
    </location>
</feature>
<dbReference type="Pfam" id="PF13589">
    <property type="entry name" value="HATPase_c_3"/>
    <property type="match status" value="1"/>
</dbReference>
<evidence type="ECO:0000313" key="3">
    <source>
        <dbReference type="Proteomes" id="UP000218323"/>
    </source>
</evidence>
<dbReference type="RefSeq" id="WP_083956684.1">
    <property type="nucleotide sequence ID" value="NZ_JBHIWA010000042.1"/>
</dbReference>
<dbReference type="InterPro" id="IPR036890">
    <property type="entry name" value="HATPase_C_sf"/>
</dbReference>
<organism evidence="2 3">
    <name type="scientific">Sphingomonas adhaesiva</name>
    <dbReference type="NCBI Taxonomy" id="28212"/>
    <lineage>
        <taxon>Bacteria</taxon>
        <taxon>Pseudomonadati</taxon>
        <taxon>Pseudomonadota</taxon>
        <taxon>Alphaproteobacteria</taxon>
        <taxon>Sphingomonadales</taxon>
        <taxon>Sphingomonadaceae</taxon>
        <taxon>Sphingomonas</taxon>
    </lineage>
</organism>
<feature type="compositionally biased region" description="Acidic residues" evidence="1">
    <location>
        <begin position="741"/>
        <end position="763"/>
    </location>
</feature>
<dbReference type="Proteomes" id="UP000218323">
    <property type="component" value="Unassembled WGS sequence"/>
</dbReference>
<name>A0A2A4ID43_9SPHN</name>
<dbReference type="SUPFAM" id="SSF55874">
    <property type="entry name" value="ATPase domain of HSP90 chaperone/DNA topoisomerase II/histidine kinase"/>
    <property type="match status" value="1"/>
</dbReference>
<protein>
    <recommendedName>
        <fullName evidence="4">ATP-binding protein</fullName>
    </recommendedName>
</protein>
<dbReference type="EMBL" id="NWVC01000001">
    <property type="protein sequence ID" value="PCG15740.1"/>
    <property type="molecule type" value="Genomic_DNA"/>
</dbReference>
<sequence length="777" mass="85905">MATAADGDIGEGADLVVKDAAGRPPQMGMAIQSGILKSLGINLYTNLGKVLVEFIANAYDSDASTVWVTVPDVLIQQERTRAKAKADEEAARVVGVAPLLDIAEGRTPANDVDAAGQPALLNLEALFRTLPEDIDVVIEDDGHGMTWLEVEKKFLPLNRQRRLNKEVGKEINLTSEGGRYVMGRKGVGKLAGFGAALTVKLWTKRKGETYATVIELVDEDLNQAASIAEVRIPVTYEDGLHPDMQGTKVTLSRLKADATRDSLEKIKKAITKSFSAIRPEDFVIEVNGEPLKFEVPDYEFIFPTHLTREGIARGERQKASVHVPGIGDLPFSYYVGFLARSHGSGADRGATIYCNNRLAAGPALFGLPTGMHSFHSTDYMDCIVEADALDRSDIDFVNTARNGIKEGNEVVGAMLEAIVRVMRGAINEHSRFKRAEADRKLLEDKTASVISRTIETLPAKTRKAGKRLLQTIAQQYEVGTPEFEEIAPAIIHSINATEVLITLASKGTDAETIAQIMGQLRQLSEIEKRDSIKLYRARRGGIEKLEMLYEKGKEDWKRKQSEKALHQLFKENPWLIRPEFSTYISSDQGINTTVTRLAEHLKVDRFAPIMNGDDEADVRPDLVFLMSDPMEEGPYTVKVVELKSPGLPLTIDHWRQLENYVADVRFWCEGNVPHDVRVNGYLIGAMPEPSPTKNPERMLLEEFKRAGPTSSIQIIGLLELIKHARTVHVEAIKALERDLAGEDEDEEDVEETAEIVDPEDEAWRDDLTPAPADPSGG</sequence>
<accession>A0A2A4ID43</accession>
<evidence type="ECO:0000256" key="1">
    <source>
        <dbReference type="SAM" id="MobiDB-lite"/>
    </source>
</evidence>
<dbReference type="Gene3D" id="3.30.565.10">
    <property type="entry name" value="Histidine kinase-like ATPase, C-terminal domain"/>
    <property type="match status" value="1"/>
</dbReference>
<proteinExistence type="predicted"/>
<evidence type="ECO:0008006" key="4">
    <source>
        <dbReference type="Google" id="ProtNLM"/>
    </source>
</evidence>
<evidence type="ECO:0000313" key="2">
    <source>
        <dbReference type="EMBL" id="PCG15740.1"/>
    </source>
</evidence>
<reference evidence="2 3" key="1">
    <citation type="submission" date="2017-09" db="EMBL/GenBank/DDBJ databases">
        <title>Sphingomonas adhaesiva DSM 7418, whole genome shotgun sequence.</title>
        <authorList>
            <person name="Feng G."/>
            <person name="Zhu H."/>
        </authorList>
    </citation>
    <scope>NUCLEOTIDE SEQUENCE [LARGE SCALE GENOMIC DNA]</scope>
    <source>
        <strain evidence="2 3">DSM 7418</strain>
    </source>
</reference>